<evidence type="ECO:0000313" key="2">
    <source>
        <dbReference type="Proteomes" id="UP001162734"/>
    </source>
</evidence>
<dbReference type="InterPro" id="IPR027056">
    <property type="entry name" value="Gluconate_2DH_su3"/>
</dbReference>
<accession>A0ABN6NAS5</accession>
<sequence length="189" mass="20297">MSRQAPRILMPGELESRRSFIKKGLLGAALLAAGGGVWLGTRRTHPEPALKGPFQVLTDAEATVILAIADRLVPPRRGFPRPLDVGVPGKVDAIAAMAHPAVQREIRQLIGLFESPLTGAFLDGLPGTFTGASPEAQDRRLHDWATSRLAVRRTGFRALKKLVYAAYYASPQTYPAVGYPGPPIRAGGR</sequence>
<dbReference type="Pfam" id="PF13618">
    <property type="entry name" value="Gluconate_2-dh3"/>
    <property type="match status" value="1"/>
</dbReference>
<name>A0ABN6NAS5_9BACT</name>
<dbReference type="RefSeq" id="WP_248342765.1">
    <property type="nucleotide sequence ID" value="NZ_AP025592.1"/>
</dbReference>
<reference evidence="2" key="1">
    <citation type="journal article" date="2022" name="Int. J. Syst. Evol. Microbiol.">
        <title>Anaeromyxobacter oryzae sp. nov., Anaeromyxobacter diazotrophicus sp. nov. and Anaeromyxobacter paludicola sp. nov., isolated from paddy soils.</title>
        <authorList>
            <person name="Itoh H."/>
            <person name="Xu Z."/>
            <person name="Mise K."/>
            <person name="Masuda Y."/>
            <person name="Ushijima N."/>
            <person name="Hayakawa C."/>
            <person name="Shiratori Y."/>
            <person name="Senoo K."/>
        </authorList>
    </citation>
    <scope>NUCLEOTIDE SEQUENCE [LARGE SCALE GENOMIC DNA]</scope>
    <source>
        <strain evidence="2">Red630</strain>
    </source>
</reference>
<dbReference type="EMBL" id="AP025592">
    <property type="protein sequence ID" value="BDG10324.1"/>
    <property type="molecule type" value="Genomic_DNA"/>
</dbReference>
<evidence type="ECO:0008006" key="3">
    <source>
        <dbReference type="Google" id="ProtNLM"/>
    </source>
</evidence>
<dbReference type="Proteomes" id="UP001162734">
    <property type="component" value="Chromosome"/>
</dbReference>
<proteinExistence type="predicted"/>
<keyword evidence="2" id="KW-1185">Reference proteome</keyword>
<organism evidence="1 2">
    <name type="scientific">Anaeromyxobacter paludicola</name>
    <dbReference type="NCBI Taxonomy" id="2918171"/>
    <lineage>
        <taxon>Bacteria</taxon>
        <taxon>Pseudomonadati</taxon>
        <taxon>Myxococcota</taxon>
        <taxon>Myxococcia</taxon>
        <taxon>Myxococcales</taxon>
        <taxon>Cystobacterineae</taxon>
        <taxon>Anaeromyxobacteraceae</taxon>
        <taxon>Anaeromyxobacter</taxon>
    </lineage>
</organism>
<gene>
    <name evidence="1" type="ORF">AMPC_34370</name>
</gene>
<evidence type="ECO:0000313" key="1">
    <source>
        <dbReference type="EMBL" id="BDG10324.1"/>
    </source>
</evidence>
<protein>
    <recommendedName>
        <fullName evidence="3">Gluconate 2-dehydrogenase subunit 3 family protein</fullName>
    </recommendedName>
</protein>